<evidence type="ECO:0000256" key="3">
    <source>
        <dbReference type="ARBA" id="ARBA00022723"/>
    </source>
</evidence>
<dbReference type="Gene3D" id="3.40.390.10">
    <property type="entry name" value="Collagenase (Catalytic Domain)"/>
    <property type="match status" value="1"/>
</dbReference>
<comment type="cofactor">
    <cofactor evidence="9">
        <name>Zn(2+)</name>
        <dbReference type="ChEBI" id="CHEBI:29105"/>
    </cofactor>
    <text evidence="9">Binds 1 zinc ion per subunit.</text>
</comment>
<dbReference type="InterPro" id="IPR024079">
    <property type="entry name" value="MetalloPept_cat_dom_sf"/>
</dbReference>
<feature type="disulfide bond" evidence="8">
    <location>
        <begin position="79"/>
        <end position="234"/>
    </location>
</feature>
<dbReference type="SMART" id="SM00235">
    <property type="entry name" value="ZnMc"/>
    <property type="match status" value="1"/>
</dbReference>
<keyword evidence="7 8" id="KW-1015">Disulfide bond</keyword>
<evidence type="ECO:0000259" key="10">
    <source>
        <dbReference type="PROSITE" id="PS51864"/>
    </source>
</evidence>
<dbReference type="SUPFAM" id="SSF49854">
    <property type="entry name" value="Spermadhesin, CUB domain"/>
    <property type="match status" value="1"/>
</dbReference>
<dbReference type="Pfam" id="PF01400">
    <property type="entry name" value="Astacin"/>
    <property type="match status" value="1"/>
</dbReference>
<sequence length="414" mass="48730">MIMHTTIFFLLITELIPNIIGLGEFNDIDNNNEINSRIKRQMKRNISALWHSPINYNFERRIDAEWLRKIILDIEFNTCIRFTKVQSLREVSGMFFRYSGICSSQVGRKVHHEWQDVFLGGRECSTKLLYVQQVLRTLGMYYEQNRYDRNSYVKVFFENIRPAFKDVFFMLPPKQLTTYGLPYDYGSIMHVDIYAHSRNNNFTIVPLDYLYAKTLGSSTSPTFIDYKLLNLHYCKRHCYNKLKCLNFGYPNFNSCVDCKCIKGFEGPRCERYQKPLHPTCGGTLLKADNTLKKLKINGAKKCIYHILTKSSERIVFSIKANMKPTLKHICHSHNNLEVKYYKDKSVTGARICGTSHIENTMSKNNHIIIYYKSQDPWNKVSITYKAESKYSRRYKPVSCLLCMFNKRKYSQIEK</sequence>
<dbReference type="GO" id="GO:0006508">
    <property type="term" value="P:proteolysis"/>
    <property type="evidence" value="ECO:0007669"/>
    <property type="project" value="UniProtKB-KW"/>
</dbReference>
<keyword evidence="4 9" id="KW-0378">Hydrolase</keyword>
<proteinExistence type="predicted"/>
<keyword evidence="9" id="KW-0732">Signal</keyword>
<reference evidence="12" key="1">
    <citation type="submission" date="2017-02" db="UniProtKB">
        <authorList>
            <consortium name="WormBaseParasite"/>
        </authorList>
    </citation>
    <scope>IDENTIFICATION</scope>
</reference>
<evidence type="ECO:0000313" key="11">
    <source>
        <dbReference type="Proteomes" id="UP000046392"/>
    </source>
</evidence>
<dbReference type="Proteomes" id="UP000046392">
    <property type="component" value="Unplaced"/>
</dbReference>
<dbReference type="SUPFAM" id="SSF55486">
    <property type="entry name" value="Metalloproteases ('zincins'), catalytic domain"/>
    <property type="match status" value="1"/>
</dbReference>
<dbReference type="GO" id="GO:0004222">
    <property type="term" value="F:metalloendopeptidase activity"/>
    <property type="evidence" value="ECO:0007669"/>
    <property type="project" value="UniProtKB-UniRule"/>
</dbReference>
<keyword evidence="6 9" id="KW-0482">Metalloprotease</keyword>
<dbReference type="PANTHER" id="PTHR10127:SF802">
    <property type="entry name" value="ZINC METALLOPROTEINASE NAS-10"/>
    <property type="match status" value="1"/>
</dbReference>
<keyword evidence="11" id="KW-1185">Reference proteome</keyword>
<dbReference type="WBParaSite" id="SPAL_0001248000.1">
    <property type="protein sequence ID" value="SPAL_0001248000.1"/>
    <property type="gene ID" value="SPAL_0001248000"/>
</dbReference>
<dbReference type="Pfam" id="PF00431">
    <property type="entry name" value="CUB"/>
    <property type="match status" value="1"/>
</dbReference>
<keyword evidence="2 9" id="KW-0645">Protease</keyword>
<dbReference type="EC" id="3.4.24.-" evidence="9"/>
<name>A0A0N5C3C6_STREA</name>
<feature type="domain" description="Peptidase M12A" evidence="10">
    <location>
        <begin position="40"/>
        <end position="235"/>
    </location>
</feature>
<evidence type="ECO:0000256" key="6">
    <source>
        <dbReference type="ARBA" id="ARBA00023049"/>
    </source>
</evidence>
<dbReference type="PRINTS" id="PR00480">
    <property type="entry name" value="ASTACIN"/>
</dbReference>
<feature type="disulfide bond" evidence="8">
    <location>
        <begin position="102"/>
        <end position="124"/>
    </location>
</feature>
<accession>A0A0N5C3C6</accession>
<evidence type="ECO:0000256" key="7">
    <source>
        <dbReference type="ARBA" id="ARBA00023157"/>
    </source>
</evidence>
<feature type="chain" id="PRO_5005733470" description="Metalloendopeptidase" evidence="9">
    <location>
        <begin position="22"/>
        <end position="414"/>
    </location>
</feature>
<dbReference type="InterPro" id="IPR001506">
    <property type="entry name" value="Peptidase_M12A"/>
</dbReference>
<dbReference type="Gene3D" id="2.60.120.290">
    <property type="entry name" value="Spermadhesin, CUB domain"/>
    <property type="match status" value="1"/>
</dbReference>
<evidence type="ECO:0000256" key="1">
    <source>
        <dbReference type="ARBA" id="ARBA00022536"/>
    </source>
</evidence>
<feature type="signal peptide" evidence="9">
    <location>
        <begin position="1"/>
        <end position="21"/>
    </location>
</feature>
<protein>
    <recommendedName>
        <fullName evidence="9">Metalloendopeptidase</fullName>
        <ecNumber evidence="9">3.4.24.-</ecNumber>
    </recommendedName>
</protein>
<keyword evidence="5 9" id="KW-0862">Zinc</keyword>
<dbReference type="InterPro" id="IPR000742">
    <property type="entry name" value="EGF"/>
</dbReference>
<organism evidence="11 12">
    <name type="scientific">Strongyloides papillosus</name>
    <name type="common">Intestinal threadworm</name>
    <dbReference type="NCBI Taxonomy" id="174720"/>
    <lineage>
        <taxon>Eukaryota</taxon>
        <taxon>Metazoa</taxon>
        <taxon>Ecdysozoa</taxon>
        <taxon>Nematoda</taxon>
        <taxon>Chromadorea</taxon>
        <taxon>Rhabditida</taxon>
        <taxon>Tylenchina</taxon>
        <taxon>Panagrolaimomorpha</taxon>
        <taxon>Strongyloidoidea</taxon>
        <taxon>Strongyloididae</taxon>
        <taxon>Strongyloides</taxon>
    </lineage>
</organism>
<evidence type="ECO:0000256" key="2">
    <source>
        <dbReference type="ARBA" id="ARBA00022670"/>
    </source>
</evidence>
<dbReference type="AlphaFoldDB" id="A0A0N5C3C6"/>
<dbReference type="PROSITE" id="PS01186">
    <property type="entry name" value="EGF_2"/>
    <property type="match status" value="1"/>
</dbReference>
<evidence type="ECO:0000256" key="9">
    <source>
        <dbReference type="RuleBase" id="RU361183"/>
    </source>
</evidence>
<dbReference type="PROSITE" id="PS51864">
    <property type="entry name" value="ASTACIN"/>
    <property type="match status" value="1"/>
</dbReference>
<keyword evidence="1" id="KW-0245">EGF-like domain</keyword>
<dbReference type="InterPro" id="IPR000859">
    <property type="entry name" value="CUB_dom"/>
</dbReference>
<evidence type="ECO:0000313" key="12">
    <source>
        <dbReference type="WBParaSite" id="SPAL_0001248000.1"/>
    </source>
</evidence>
<keyword evidence="3 9" id="KW-0479">Metal-binding</keyword>
<dbReference type="InterPro" id="IPR006026">
    <property type="entry name" value="Peptidase_Metallo"/>
</dbReference>
<evidence type="ECO:0000256" key="5">
    <source>
        <dbReference type="ARBA" id="ARBA00022833"/>
    </source>
</evidence>
<dbReference type="PANTHER" id="PTHR10127">
    <property type="entry name" value="DISCOIDIN, CUB, EGF, LAMININ , AND ZINC METALLOPROTEASE DOMAIN CONTAINING"/>
    <property type="match status" value="1"/>
</dbReference>
<dbReference type="PROSITE" id="PS00022">
    <property type="entry name" value="EGF_1"/>
    <property type="match status" value="1"/>
</dbReference>
<dbReference type="GO" id="GO:0008270">
    <property type="term" value="F:zinc ion binding"/>
    <property type="evidence" value="ECO:0007669"/>
    <property type="project" value="InterPro"/>
</dbReference>
<comment type="caution">
    <text evidence="8">Lacks conserved residue(s) required for the propagation of feature annotation.</text>
</comment>
<evidence type="ECO:0000256" key="4">
    <source>
        <dbReference type="ARBA" id="ARBA00022801"/>
    </source>
</evidence>
<evidence type="ECO:0000256" key="8">
    <source>
        <dbReference type="PROSITE-ProRule" id="PRU01211"/>
    </source>
</evidence>
<dbReference type="InterPro" id="IPR035914">
    <property type="entry name" value="Sperma_CUB_dom_sf"/>
</dbReference>